<feature type="compositionally biased region" description="Basic and acidic residues" evidence="2">
    <location>
        <begin position="165"/>
        <end position="197"/>
    </location>
</feature>
<comment type="subcellular location">
    <subcellularLocation>
        <location evidence="1">Membrane</location>
        <topology evidence="1">Multi-pass membrane protein</topology>
    </subcellularLocation>
</comment>
<evidence type="ECO:0000313" key="3">
    <source>
        <dbReference type="EMBL" id="JAT53459.1"/>
    </source>
</evidence>
<dbReference type="PANTHER" id="PTHR12300">
    <property type="entry name" value="HVA22-LIKE PROTEINS"/>
    <property type="match status" value="1"/>
</dbReference>
<dbReference type="PANTHER" id="PTHR12300:SF188">
    <property type="entry name" value="HVA22-LIKE PROTEIN"/>
    <property type="match status" value="1"/>
</dbReference>
<proteinExistence type="inferred from homology"/>
<dbReference type="Pfam" id="PF03134">
    <property type="entry name" value="TB2_DP1_HVA22"/>
    <property type="match status" value="1"/>
</dbReference>
<dbReference type="GO" id="GO:0016020">
    <property type="term" value="C:membrane"/>
    <property type="evidence" value="ECO:0007669"/>
    <property type="project" value="UniProtKB-SubCell"/>
</dbReference>
<gene>
    <name evidence="3" type="primary">HVA22G_0</name>
    <name evidence="3" type="ORF">g.40777</name>
</gene>
<name>A0A1D1YFN9_9ARAE</name>
<evidence type="ECO:0000256" key="2">
    <source>
        <dbReference type="SAM" id="MobiDB-lite"/>
    </source>
</evidence>
<organism evidence="3">
    <name type="scientific">Anthurium amnicola</name>
    <dbReference type="NCBI Taxonomy" id="1678845"/>
    <lineage>
        <taxon>Eukaryota</taxon>
        <taxon>Viridiplantae</taxon>
        <taxon>Streptophyta</taxon>
        <taxon>Embryophyta</taxon>
        <taxon>Tracheophyta</taxon>
        <taxon>Spermatophyta</taxon>
        <taxon>Magnoliopsida</taxon>
        <taxon>Liliopsida</taxon>
        <taxon>Araceae</taxon>
        <taxon>Pothoideae</taxon>
        <taxon>Potheae</taxon>
        <taxon>Anthurium</taxon>
    </lineage>
</organism>
<dbReference type="EMBL" id="GDJX01014477">
    <property type="protein sequence ID" value="JAT53459.1"/>
    <property type="molecule type" value="Transcribed_RNA"/>
</dbReference>
<dbReference type="InterPro" id="IPR004345">
    <property type="entry name" value="TB2_DP1_HVA22"/>
</dbReference>
<accession>A0A1D1YFN9</accession>
<sequence length="210" mass="24625">MLGEYVTWLLVLVLGYAYPAFECFRAIEQNKPEIEQLRFWCQYWIIMGLLTALERFGDMFVSWLPLYDEAKLAFIIYLWHPKTKGTWYIYNAFFMPCLAKHEPRINRRLQEIRTKSGDLLLFYIKNFTEKGQSLAFDFLQYVVGQASGTSASQASDGCAPPPPRPADHPSRGRRTEHERGDHQNGGTEIERILRDGPFDFLKNNHRRRRD</sequence>
<protein>
    <recommendedName>
        <fullName evidence="1">HVA22-like protein</fullName>
    </recommendedName>
</protein>
<reference evidence="3" key="1">
    <citation type="submission" date="2015-07" db="EMBL/GenBank/DDBJ databases">
        <title>Transcriptome Assembly of Anthurium amnicola.</title>
        <authorList>
            <person name="Suzuki J."/>
        </authorList>
    </citation>
    <scope>NUCLEOTIDE SEQUENCE</scope>
</reference>
<comment type="similarity">
    <text evidence="1">Belongs to the DP1 family.</text>
</comment>
<evidence type="ECO:0000256" key="1">
    <source>
        <dbReference type="RuleBase" id="RU362006"/>
    </source>
</evidence>
<dbReference type="AlphaFoldDB" id="A0A1D1YFN9"/>
<feature type="region of interest" description="Disordered" evidence="2">
    <location>
        <begin position="150"/>
        <end position="210"/>
    </location>
</feature>